<evidence type="ECO:0000256" key="3">
    <source>
        <dbReference type="ARBA" id="ARBA00022679"/>
    </source>
</evidence>
<dbReference type="EC" id="2.4.1.132" evidence="10"/>
<dbReference type="OrthoDB" id="448893at2759"/>
<sequence length="406" mass="46061">MRNLKVTFLHPDLGIGGAERLVVDAALALHNKGHKVHFLTTHHDSSHCFKETKDGTLPVTVVGDWLPRSVFGRLYALCAYIRIIYAAFYLVLFSDFESDVVFCDQISACIPILHFKFKHVLFYCHFPDQLLSTPGSFLKTLYRLPINWIEEVTTGCADKILVNSNFTRNVFKQTFKSLNQQPDILHPSINTESFDQDVSYDVNNLLATPISDDFNVVLSINRYERKKNLMLAISSYEKLKNYMSESSFNKTCLIVAGGYDTRVTENLEHFLELKEYAKQLNLTEKVHFLRSPSDTEKLTLLNRCNVLVYTPSNEHFGIVPLEAMYALKPVVAVNSGGPVETISPGKTGFLCEPLPDDFSKSLSKILEDKSLQESMGKAGRERFKKNFSFEAFTEKLNQVIVNLVDC</sequence>
<keyword evidence="3 10" id="KW-0808">Transferase</keyword>
<organism evidence="13 14">
    <name type="scientific">Laodelphax striatellus</name>
    <name type="common">Small brown planthopper</name>
    <name type="synonym">Delphax striatella</name>
    <dbReference type="NCBI Taxonomy" id="195883"/>
    <lineage>
        <taxon>Eukaryota</taxon>
        <taxon>Metazoa</taxon>
        <taxon>Ecdysozoa</taxon>
        <taxon>Arthropoda</taxon>
        <taxon>Hexapoda</taxon>
        <taxon>Insecta</taxon>
        <taxon>Pterygota</taxon>
        <taxon>Neoptera</taxon>
        <taxon>Paraneoptera</taxon>
        <taxon>Hemiptera</taxon>
        <taxon>Auchenorrhyncha</taxon>
        <taxon>Fulgoroidea</taxon>
        <taxon>Delphacidae</taxon>
        <taxon>Criomorphinae</taxon>
        <taxon>Laodelphax</taxon>
    </lineage>
</organism>
<dbReference type="Gene3D" id="3.40.50.2000">
    <property type="entry name" value="Glycogen Phosphorylase B"/>
    <property type="match status" value="2"/>
</dbReference>
<dbReference type="Proteomes" id="UP000291343">
    <property type="component" value="Unassembled WGS sequence"/>
</dbReference>
<keyword evidence="5" id="KW-0256">Endoplasmic reticulum</keyword>
<evidence type="ECO:0000256" key="4">
    <source>
        <dbReference type="ARBA" id="ARBA00022692"/>
    </source>
</evidence>
<dbReference type="CDD" id="cd03805">
    <property type="entry name" value="GT4_ALG2-like"/>
    <property type="match status" value="1"/>
</dbReference>
<comment type="catalytic activity">
    <reaction evidence="8 10">
        <text>a beta-D-Man-(1-&gt;4)-beta-D-GlcNAc-(1-&gt;4)-alpha-D-GlcNAc-diphospho-di-trans,poly-cis-dolichol + GDP-alpha-D-mannose = an alpha-D-Man-(1-&gt;3)-beta-D-Man-(1-&gt;4)-beta-D-GlcNAc-(1-&gt;4)-alpha-D-GlcNAc-diphospho-di-trans,poly-cis-dolichol + GDP + H(+)</text>
        <dbReference type="Rhea" id="RHEA:29515"/>
        <dbReference type="Rhea" id="RHEA-COMP:19511"/>
        <dbReference type="Rhea" id="RHEA-COMP:19513"/>
        <dbReference type="ChEBI" id="CHEBI:15378"/>
        <dbReference type="ChEBI" id="CHEBI:57527"/>
        <dbReference type="ChEBI" id="CHEBI:58189"/>
        <dbReference type="ChEBI" id="CHEBI:58472"/>
        <dbReference type="ChEBI" id="CHEBI:132510"/>
        <dbReference type="EC" id="2.4.1.132"/>
    </reaction>
    <physiologicalReaction direction="left-to-right" evidence="8 10">
        <dbReference type="Rhea" id="RHEA:29516"/>
    </physiologicalReaction>
</comment>
<evidence type="ECO:0000259" key="11">
    <source>
        <dbReference type="Pfam" id="PF00534"/>
    </source>
</evidence>
<dbReference type="GO" id="GO:0005789">
    <property type="term" value="C:endoplasmic reticulum membrane"/>
    <property type="evidence" value="ECO:0007669"/>
    <property type="project" value="UniProtKB-SubCell"/>
</dbReference>
<dbReference type="Pfam" id="PF00534">
    <property type="entry name" value="Glycos_transf_1"/>
    <property type="match status" value="1"/>
</dbReference>
<feature type="domain" description="Glycosyltransferase subfamily 4-like N-terminal" evidence="12">
    <location>
        <begin position="15"/>
        <end position="192"/>
    </location>
</feature>
<evidence type="ECO:0000256" key="2">
    <source>
        <dbReference type="ARBA" id="ARBA00022676"/>
    </source>
</evidence>
<protein>
    <recommendedName>
        <fullName evidence="10">Alpha-1,3/1,6-mannosyltransferase ALG2</fullName>
        <ecNumber evidence="10">2.4.1.132</ecNumber>
        <ecNumber evidence="10">2.4.1.257</ecNumber>
    </recommendedName>
    <alternativeName>
        <fullName evidence="10">GDP-Man:Man(1)GlcNAc(2)-PP-Dol alpha-1,3-mannosyltransferase</fullName>
    </alternativeName>
</protein>
<evidence type="ECO:0000256" key="8">
    <source>
        <dbReference type="ARBA" id="ARBA00045103"/>
    </source>
</evidence>
<comment type="pathway">
    <text evidence="1 10">Protein modification; protein glycosylation.</text>
</comment>
<gene>
    <name evidence="13" type="ORF">LSTR_LSTR012503</name>
</gene>
<feature type="transmembrane region" description="Helical" evidence="10">
    <location>
        <begin position="74"/>
        <end position="93"/>
    </location>
</feature>
<dbReference type="FunFam" id="3.40.50.2000:FF:000085">
    <property type="entry name" value="alpha-1,3/1,6-mannosyltransferase ALG2"/>
    <property type="match status" value="1"/>
</dbReference>
<dbReference type="InterPro" id="IPR027054">
    <property type="entry name" value="ALG2"/>
</dbReference>
<comment type="caution">
    <text evidence="13">The sequence shown here is derived from an EMBL/GenBank/DDBJ whole genome shotgun (WGS) entry which is preliminary data.</text>
</comment>
<keyword evidence="6 10" id="KW-1133">Transmembrane helix</keyword>
<dbReference type="Pfam" id="PF13439">
    <property type="entry name" value="Glyco_transf_4"/>
    <property type="match status" value="1"/>
</dbReference>
<reference evidence="13 14" key="1">
    <citation type="journal article" date="2017" name="Gigascience">
        <title>Genome sequence of the small brown planthopper, Laodelphax striatellus.</title>
        <authorList>
            <person name="Zhu J."/>
            <person name="Jiang F."/>
            <person name="Wang X."/>
            <person name="Yang P."/>
            <person name="Bao Y."/>
            <person name="Zhao W."/>
            <person name="Wang W."/>
            <person name="Lu H."/>
            <person name="Wang Q."/>
            <person name="Cui N."/>
            <person name="Li J."/>
            <person name="Chen X."/>
            <person name="Luo L."/>
            <person name="Yu J."/>
            <person name="Kang L."/>
            <person name="Cui F."/>
        </authorList>
    </citation>
    <scope>NUCLEOTIDE SEQUENCE [LARGE SCALE GENOMIC DNA]</scope>
    <source>
        <strain evidence="13">Lst14</strain>
    </source>
</reference>
<dbReference type="InterPro" id="IPR001296">
    <property type="entry name" value="Glyco_trans_1"/>
</dbReference>
<keyword evidence="7 10" id="KW-0472">Membrane</keyword>
<comment type="subcellular location">
    <subcellularLocation>
        <location evidence="10">Endoplasmic reticulum membrane</location>
        <topology evidence="10">Single-pass membrane protein</topology>
    </subcellularLocation>
</comment>
<evidence type="ECO:0000313" key="13">
    <source>
        <dbReference type="EMBL" id="RZF46428.1"/>
    </source>
</evidence>
<comment type="function">
    <text evidence="10">Mannosylates Man(2)GlcNAc(2)-dolichol diphosphate and Man(1)GlcNAc(2)-dolichol diphosphate to form Man(3)GlcNAc(2)-dolichol diphosphate.</text>
</comment>
<dbReference type="EC" id="2.4.1.257" evidence="10"/>
<keyword evidence="4 10" id="KW-0812">Transmembrane</keyword>
<dbReference type="GO" id="GO:0102704">
    <property type="term" value="F:GDP-Man:Man(2)GlcNAc(2)-PP-Dol alpha-1,6-mannosyltransferase activity"/>
    <property type="evidence" value="ECO:0007669"/>
    <property type="project" value="UniProtKB-UniRule"/>
</dbReference>
<accession>A0A482XM86</accession>
<feature type="domain" description="Glycosyl transferase family 1" evidence="11">
    <location>
        <begin position="209"/>
        <end position="382"/>
    </location>
</feature>
<evidence type="ECO:0000256" key="10">
    <source>
        <dbReference type="RuleBase" id="RU367136"/>
    </source>
</evidence>
<dbReference type="InterPro" id="IPR028098">
    <property type="entry name" value="Glyco_trans_4-like_N"/>
</dbReference>
<dbReference type="InParanoid" id="A0A482XM86"/>
<keyword evidence="2 10" id="KW-0328">Glycosyltransferase</keyword>
<dbReference type="PANTHER" id="PTHR45918:SF1">
    <property type="entry name" value="ALPHA-1,3_1,6-MANNOSYLTRANSFERASE ALG2"/>
    <property type="match status" value="1"/>
</dbReference>
<dbReference type="SMR" id="A0A482XM86"/>
<evidence type="ECO:0000259" key="12">
    <source>
        <dbReference type="Pfam" id="PF13439"/>
    </source>
</evidence>
<dbReference type="PANTHER" id="PTHR45918">
    <property type="entry name" value="ALPHA-1,3/1,6-MANNOSYLTRANSFERASE ALG2"/>
    <property type="match status" value="1"/>
</dbReference>
<dbReference type="GO" id="GO:0004378">
    <property type="term" value="F:GDP-Man:Man(1)GlcNAc(2)-PP-Dol alpha-1,3-mannosyltransferase activity"/>
    <property type="evidence" value="ECO:0007669"/>
    <property type="project" value="UniProtKB-UniRule"/>
</dbReference>
<comment type="similarity">
    <text evidence="10">Belongs to the glycosyltransferase group 1 family.</text>
</comment>
<evidence type="ECO:0000256" key="9">
    <source>
        <dbReference type="ARBA" id="ARBA00045104"/>
    </source>
</evidence>
<evidence type="ECO:0000313" key="14">
    <source>
        <dbReference type="Proteomes" id="UP000291343"/>
    </source>
</evidence>
<dbReference type="FunFam" id="3.40.50.2000:FF:000210">
    <property type="entry name" value="Alpha-1,3/1,6-mannosyltransferase ALG2"/>
    <property type="match status" value="1"/>
</dbReference>
<dbReference type="AlphaFoldDB" id="A0A482XM86"/>
<dbReference type="SUPFAM" id="SSF53756">
    <property type="entry name" value="UDP-Glycosyltransferase/glycogen phosphorylase"/>
    <property type="match status" value="1"/>
</dbReference>
<keyword evidence="14" id="KW-1185">Reference proteome</keyword>
<dbReference type="FunCoup" id="A0A482XM86">
    <property type="interactions" value="2123"/>
</dbReference>
<dbReference type="EMBL" id="QKKF02006307">
    <property type="protein sequence ID" value="RZF46428.1"/>
    <property type="molecule type" value="Genomic_DNA"/>
</dbReference>
<dbReference type="UniPathway" id="UPA00378"/>
<evidence type="ECO:0000256" key="6">
    <source>
        <dbReference type="ARBA" id="ARBA00022989"/>
    </source>
</evidence>
<comment type="catalytic activity">
    <reaction evidence="9 10">
        <text>an alpha-D-Man-(1-&gt;3)-beta-D-Man-(1-&gt;4)-beta-D-GlcNAc-(1-&gt;4)-alpha-D-GlcNAc-diphospho-di-trans,poly-cis-dolichol + GDP-alpha-D-mannose = an alpha-D-Man-(1-&gt;3)-[alpha-D-Man-(1-&gt;6)]-beta-D-Man-(1-&gt;4)-beta-D-GlcNAc-(1-&gt;4)-alpha-D-GlcNAc-diphospho-di-trans,poly-cis-dolichol + GDP + H(+)</text>
        <dbReference type="Rhea" id="RHEA:29519"/>
        <dbReference type="Rhea" id="RHEA-COMP:19513"/>
        <dbReference type="Rhea" id="RHEA-COMP:19515"/>
        <dbReference type="ChEBI" id="CHEBI:15378"/>
        <dbReference type="ChEBI" id="CHEBI:57527"/>
        <dbReference type="ChEBI" id="CHEBI:58189"/>
        <dbReference type="ChEBI" id="CHEBI:132510"/>
        <dbReference type="ChEBI" id="CHEBI:132511"/>
        <dbReference type="EC" id="2.4.1.257"/>
    </reaction>
    <physiologicalReaction direction="left-to-right" evidence="9 10">
        <dbReference type="Rhea" id="RHEA:29520"/>
    </physiologicalReaction>
</comment>
<name>A0A482XM86_LAOST</name>
<proteinExistence type="inferred from homology"/>
<evidence type="ECO:0000256" key="5">
    <source>
        <dbReference type="ARBA" id="ARBA00022824"/>
    </source>
</evidence>
<dbReference type="STRING" id="195883.A0A482XM86"/>
<evidence type="ECO:0000256" key="1">
    <source>
        <dbReference type="ARBA" id="ARBA00004922"/>
    </source>
</evidence>
<evidence type="ECO:0000256" key="7">
    <source>
        <dbReference type="ARBA" id="ARBA00023136"/>
    </source>
</evidence>